<accession>A0ABY6LJI9</accession>
<evidence type="ECO:0000313" key="2">
    <source>
        <dbReference type="Proteomes" id="UP001235939"/>
    </source>
</evidence>
<organism evidence="1 2">
    <name type="scientific">Cordylochernes scorpioides</name>
    <dbReference type="NCBI Taxonomy" id="51811"/>
    <lineage>
        <taxon>Eukaryota</taxon>
        <taxon>Metazoa</taxon>
        <taxon>Ecdysozoa</taxon>
        <taxon>Arthropoda</taxon>
        <taxon>Chelicerata</taxon>
        <taxon>Arachnida</taxon>
        <taxon>Pseudoscorpiones</taxon>
        <taxon>Cheliferoidea</taxon>
        <taxon>Chernetidae</taxon>
        <taxon>Cordylochernes</taxon>
    </lineage>
</organism>
<gene>
    <name evidence="1" type="ORF">LAZ67_19000834</name>
</gene>
<proteinExistence type="predicted"/>
<evidence type="ECO:0000313" key="1">
    <source>
        <dbReference type="EMBL" id="UYV80587.1"/>
    </source>
</evidence>
<dbReference type="Proteomes" id="UP001235939">
    <property type="component" value="Chromosome 19"/>
</dbReference>
<keyword evidence="2" id="KW-1185">Reference proteome</keyword>
<name>A0ABY6LJI9_9ARAC</name>
<sequence>MLQWPPILAKVQPYQRVQVTKRWDFGTSEIRIILLHEFKICRSAAETNRNIISAWGKRPFQNVIRADGSKNVATAIPALEMGRGRPSVVDDDHLKSIIEADTNIAT</sequence>
<dbReference type="EMBL" id="CP092881">
    <property type="protein sequence ID" value="UYV80587.1"/>
    <property type="molecule type" value="Genomic_DNA"/>
</dbReference>
<reference evidence="1 2" key="1">
    <citation type="submission" date="2022-01" db="EMBL/GenBank/DDBJ databases">
        <title>A chromosomal length assembly of Cordylochernes scorpioides.</title>
        <authorList>
            <person name="Zeh D."/>
            <person name="Zeh J."/>
        </authorList>
    </citation>
    <scope>NUCLEOTIDE SEQUENCE [LARGE SCALE GENOMIC DNA]</scope>
    <source>
        <strain evidence="1">IN4F17</strain>
        <tissue evidence="1">Whole Body</tissue>
    </source>
</reference>
<protein>
    <submittedName>
        <fullName evidence="1">SETMAR</fullName>
    </submittedName>
</protein>